<dbReference type="InterPro" id="IPR045254">
    <property type="entry name" value="Nit1/2_C-N_Hydrolase"/>
</dbReference>
<dbReference type="InterPro" id="IPR003010">
    <property type="entry name" value="C-N_Hydrolase"/>
</dbReference>
<dbReference type="PANTHER" id="PTHR23088">
    <property type="entry name" value="NITRILASE-RELATED"/>
    <property type="match status" value="1"/>
</dbReference>
<dbReference type="GO" id="GO:0016787">
    <property type="term" value="F:hydrolase activity"/>
    <property type="evidence" value="ECO:0007669"/>
    <property type="project" value="UniProtKB-KW"/>
</dbReference>
<dbReference type="Gene3D" id="3.60.110.10">
    <property type="entry name" value="Carbon-nitrogen hydrolase"/>
    <property type="match status" value="1"/>
</dbReference>
<dbReference type="Pfam" id="PF00795">
    <property type="entry name" value="CN_hydrolase"/>
    <property type="match status" value="1"/>
</dbReference>
<gene>
    <name evidence="4" type="ORF">M0654_14435</name>
</gene>
<protein>
    <submittedName>
        <fullName evidence="4">Carbon-nitrogen hydrolase family protein</fullName>
    </submittedName>
</protein>
<dbReference type="Proteomes" id="UP001202827">
    <property type="component" value="Unassembled WGS sequence"/>
</dbReference>
<evidence type="ECO:0000313" key="4">
    <source>
        <dbReference type="EMBL" id="MCK8781179.1"/>
    </source>
</evidence>
<reference evidence="4 5" key="1">
    <citation type="submission" date="2022-04" db="EMBL/GenBank/DDBJ databases">
        <title>Rhizobium coralii sp. nov., isolated from coral Turbinaria peltata.</title>
        <authorList>
            <person name="Sun H."/>
        </authorList>
    </citation>
    <scope>NUCLEOTIDE SEQUENCE [LARGE SCALE GENOMIC DNA]</scope>
    <source>
        <strain evidence="4 5">NTR19</strain>
    </source>
</reference>
<sequence length="289" mass="30995">MTFKAAAIQMCSGVDTERNAADMERLVREAARQGAAYIQTPEMTGALQRDRKAMRAQLRDEANDVVVSAARRLAQELNIYLHVGSTAIAIDDPQQEGGRIANRAVLFAPGGKLVSTYDKIHMFDVDLDNGESWRESSAYQPGAEARVAALPIGKLGFAICYDVRFPQLFRAQALAGAEILTVPAAFTRQTGEAHWEVLLRARAIENGAFVIAAAQGGVHEDGRETYGHSMIVDPWGKVLAVAGGAGEEILLADIDLSAVHAARAKIPNLKNAREFTLQTVTEAVGGVAA</sequence>
<comment type="caution">
    <text evidence="4">The sequence shown here is derived from an EMBL/GenBank/DDBJ whole genome shotgun (WGS) entry which is preliminary data.</text>
</comment>
<evidence type="ECO:0000256" key="1">
    <source>
        <dbReference type="ARBA" id="ARBA00010613"/>
    </source>
</evidence>
<proteinExistence type="inferred from homology"/>
<dbReference type="SUPFAM" id="SSF56317">
    <property type="entry name" value="Carbon-nitrogen hydrolase"/>
    <property type="match status" value="1"/>
</dbReference>
<evidence type="ECO:0000313" key="5">
    <source>
        <dbReference type="Proteomes" id="UP001202827"/>
    </source>
</evidence>
<keyword evidence="5" id="KW-1185">Reference proteome</keyword>
<keyword evidence="2 4" id="KW-0378">Hydrolase</keyword>
<dbReference type="PANTHER" id="PTHR23088:SF27">
    <property type="entry name" value="DEAMINATED GLUTATHIONE AMIDASE"/>
    <property type="match status" value="1"/>
</dbReference>
<evidence type="ECO:0000256" key="2">
    <source>
        <dbReference type="ARBA" id="ARBA00022801"/>
    </source>
</evidence>
<dbReference type="PROSITE" id="PS50263">
    <property type="entry name" value="CN_HYDROLASE"/>
    <property type="match status" value="1"/>
</dbReference>
<accession>A0ABT0ITP2</accession>
<dbReference type="EMBL" id="JALPRY010000016">
    <property type="protein sequence ID" value="MCK8781179.1"/>
    <property type="molecule type" value="Genomic_DNA"/>
</dbReference>
<name>A0ABT0ITP2_9HYPH</name>
<dbReference type="InterPro" id="IPR036526">
    <property type="entry name" value="C-N_Hydrolase_sf"/>
</dbReference>
<dbReference type="InterPro" id="IPR001110">
    <property type="entry name" value="UPF0012_CS"/>
</dbReference>
<dbReference type="CDD" id="cd07572">
    <property type="entry name" value="nit"/>
    <property type="match status" value="1"/>
</dbReference>
<dbReference type="PROSITE" id="PS01227">
    <property type="entry name" value="UPF0012"/>
    <property type="match status" value="1"/>
</dbReference>
<feature type="domain" description="CN hydrolase" evidence="3">
    <location>
        <begin position="3"/>
        <end position="256"/>
    </location>
</feature>
<dbReference type="RefSeq" id="WP_248683737.1">
    <property type="nucleotide sequence ID" value="NZ_JALPRY010000016.1"/>
</dbReference>
<evidence type="ECO:0000259" key="3">
    <source>
        <dbReference type="PROSITE" id="PS50263"/>
    </source>
</evidence>
<comment type="similarity">
    <text evidence="1">Belongs to the carbon-nitrogen hydrolase superfamily. NIT1/NIT2 family.</text>
</comment>
<organism evidence="4 5">
    <name type="scientific">Neorhizobium turbinariae</name>
    <dbReference type="NCBI Taxonomy" id="2937795"/>
    <lineage>
        <taxon>Bacteria</taxon>
        <taxon>Pseudomonadati</taxon>
        <taxon>Pseudomonadota</taxon>
        <taxon>Alphaproteobacteria</taxon>
        <taxon>Hyphomicrobiales</taxon>
        <taxon>Rhizobiaceae</taxon>
        <taxon>Rhizobium/Agrobacterium group</taxon>
        <taxon>Neorhizobium</taxon>
    </lineage>
</organism>